<evidence type="ECO:0000256" key="2">
    <source>
        <dbReference type="ARBA" id="ARBA00038211"/>
    </source>
</evidence>
<dbReference type="InterPro" id="IPR011009">
    <property type="entry name" value="Kinase-like_dom_sf"/>
</dbReference>
<reference evidence="5 6" key="1">
    <citation type="journal article" date="2016" name="Proc. Natl. Acad. Sci. U.S.A.">
        <title>Comparative genomics of biotechnologically important yeasts.</title>
        <authorList>
            <person name="Riley R."/>
            <person name="Haridas S."/>
            <person name="Wolfe K.H."/>
            <person name="Lopes M.R."/>
            <person name="Hittinger C.T."/>
            <person name="Goeker M."/>
            <person name="Salamov A.A."/>
            <person name="Wisecaver J.H."/>
            <person name="Long T.M."/>
            <person name="Calvey C.H."/>
            <person name="Aerts A.L."/>
            <person name="Barry K.W."/>
            <person name="Choi C."/>
            <person name="Clum A."/>
            <person name="Coughlan A.Y."/>
            <person name="Deshpande S."/>
            <person name="Douglass A.P."/>
            <person name="Hanson S.J."/>
            <person name="Klenk H.-P."/>
            <person name="LaButti K.M."/>
            <person name="Lapidus A."/>
            <person name="Lindquist E.A."/>
            <person name="Lipzen A.M."/>
            <person name="Meier-Kolthoff J.P."/>
            <person name="Ohm R.A."/>
            <person name="Otillar R.P."/>
            <person name="Pangilinan J.L."/>
            <person name="Peng Y."/>
            <person name="Rokas A."/>
            <person name="Rosa C.A."/>
            <person name="Scheuner C."/>
            <person name="Sibirny A.A."/>
            <person name="Slot J.C."/>
            <person name="Stielow J.B."/>
            <person name="Sun H."/>
            <person name="Kurtzman C.P."/>
            <person name="Blackwell M."/>
            <person name="Grigoriev I.V."/>
            <person name="Jeffries T.W."/>
        </authorList>
    </citation>
    <scope>NUCLEOTIDE SEQUENCE [LARGE SCALE GENOMIC DNA]</scope>
    <source>
        <strain evidence="5 6">DSM 6958</strain>
    </source>
</reference>
<evidence type="ECO:0000256" key="1">
    <source>
        <dbReference type="ARBA" id="ARBA00037883"/>
    </source>
</evidence>
<dbReference type="EC" id="2.7.1.82" evidence="3"/>
<feature type="compositionally biased region" description="Low complexity" evidence="4">
    <location>
        <begin position="72"/>
        <end position="95"/>
    </location>
</feature>
<dbReference type="PANTHER" id="PTHR22603">
    <property type="entry name" value="CHOLINE/ETHANOALAMINE KINASE"/>
    <property type="match status" value="1"/>
</dbReference>
<keyword evidence="5" id="KW-0418">Kinase</keyword>
<keyword evidence="5" id="KW-0808">Transferase</keyword>
<comment type="pathway">
    <text evidence="1">Phospholipid metabolism; phosphatidylethanolamine biosynthesis; phosphatidylethanolamine from ethanolamine: step 1/3.</text>
</comment>
<name>A0A1E3PID8_9ASCO</name>
<dbReference type="OrthoDB" id="10267235at2759"/>
<organism evidence="5 6">
    <name type="scientific">Nadsonia fulvescens var. elongata DSM 6958</name>
    <dbReference type="NCBI Taxonomy" id="857566"/>
    <lineage>
        <taxon>Eukaryota</taxon>
        <taxon>Fungi</taxon>
        <taxon>Dikarya</taxon>
        <taxon>Ascomycota</taxon>
        <taxon>Saccharomycotina</taxon>
        <taxon>Dipodascomycetes</taxon>
        <taxon>Dipodascales</taxon>
        <taxon>Dipodascales incertae sedis</taxon>
        <taxon>Nadsonia</taxon>
    </lineage>
</organism>
<accession>A0A1E3PID8</accession>
<evidence type="ECO:0000313" key="5">
    <source>
        <dbReference type="EMBL" id="ODQ64627.1"/>
    </source>
</evidence>
<dbReference type="GO" id="GO:0005737">
    <property type="term" value="C:cytoplasm"/>
    <property type="evidence" value="ECO:0007669"/>
    <property type="project" value="TreeGrafter"/>
</dbReference>
<dbReference type="GO" id="GO:0006646">
    <property type="term" value="P:phosphatidylethanolamine biosynthetic process"/>
    <property type="evidence" value="ECO:0007669"/>
    <property type="project" value="TreeGrafter"/>
</dbReference>
<dbReference type="PANTHER" id="PTHR22603:SF66">
    <property type="entry name" value="ETHANOLAMINE KINASE"/>
    <property type="match status" value="1"/>
</dbReference>
<protein>
    <recommendedName>
        <fullName evidence="3">ethanolamine kinase</fullName>
        <ecNumber evidence="3">2.7.1.82</ecNumber>
    </recommendedName>
</protein>
<gene>
    <name evidence="5" type="ORF">NADFUDRAFT_47259</name>
</gene>
<feature type="region of interest" description="Disordered" evidence="4">
    <location>
        <begin position="72"/>
        <end position="101"/>
    </location>
</feature>
<dbReference type="STRING" id="857566.A0A1E3PID8"/>
<dbReference type="Gene3D" id="3.90.1200.10">
    <property type="match status" value="1"/>
</dbReference>
<dbReference type="GO" id="GO:0004305">
    <property type="term" value="F:ethanolamine kinase activity"/>
    <property type="evidence" value="ECO:0007669"/>
    <property type="project" value="UniProtKB-EC"/>
</dbReference>
<dbReference type="CDD" id="cd05157">
    <property type="entry name" value="ETNK_euk"/>
    <property type="match status" value="1"/>
</dbReference>
<comment type="similarity">
    <text evidence="2">Belongs to the choline/ethanolamine kinase family.</text>
</comment>
<dbReference type="SUPFAM" id="SSF56112">
    <property type="entry name" value="Protein kinase-like (PK-like)"/>
    <property type="match status" value="1"/>
</dbReference>
<dbReference type="Pfam" id="PF01633">
    <property type="entry name" value="Choline_kinase"/>
    <property type="match status" value="1"/>
</dbReference>
<keyword evidence="6" id="KW-1185">Reference proteome</keyword>
<dbReference type="EMBL" id="KV454411">
    <property type="protein sequence ID" value="ODQ64627.1"/>
    <property type="molecule type" value="Genomic_DNA"/>
</dbReference>
<evidence type="ECO:0000256" key="3">
    <source>
        <dbReference type="ARBA" id="ARBA00038874"/>
    </source>
</evidence>
<dbReference type="Gene3D" id="3.30.200.20">
    <property type="entry name" value="Phosphorylase Kinase, domain 1"/>
    <property type="match status" value="1"/>
</dbReference>
<evidence type="ECO:0000313" key="6">
    <source>
        <dbReference type="Proteomes" id="UP000095009"/>
    </source>
</evidence>
<evidence type="ECO:0000256" key="4">
    <source>
        <dbReference type="SAM" id="MobiDB-lite"/>
    </source>
</evidence>
<dbReference type="AlphaFoldDB" id="A0A1E3PID8"/>
<proteinExistence type="inferred from homology"/>
<sequence length="478" mass="54070">MTVQQAQKYTNLATEKLLPKQKFEMVSHIGVIPTSDPTSLEVTLGATNDTVYPKYLDTELDLKSLSDLIDTTPESSSSSSLSSSSTYSTTPDSSSVLTEESNASTGKFTQVYDLLLQTFPSWSSITREQIEIKQLTGGITNMLLKATNYASEPAFSVLVRTYGHGTSTIINRENELITHLNLLSHGLAPSLYAKFSNGLIYHYTPGRTLHYSELSDKILSKAIAGRLAMWHNFVNVSEVQFEEADFNFWTVLHKWITALPATTPSQIEWKTRLQNEVKWAKNNIGDKGGKSVFAHCDLLAGNILDITPSCTRDEKENKYSLDGQDTEEMATQKTVSYKPTAEHVSFIDYEYTTPSPRAFDIANHFMEWQGFDCKKELIPDIDSADGVAVIRTWVSHYLAASKYYEQNSEAKDSIAPSRTEIDQMIDELRAWWGMPGLYWGIWAFIQAQISEIDFDYASYAEERLEEYWTWKAQWVLNN</sequence>
<dbReference type="Proteomes" id="UP000095009">
    <property type="component" value="Unassembled WGS sequence"/>
</dbReference>